<evidence type="ECO:0000259" key="4">
    <source>
        <dbReference type="Pfam" id="PF13193"/>
    </source>
</evidence>
<organism evidence="5 6">
    <name type="scientific">Actinomycetospora atypica</name>
    <dbReference type="NCBI Taxonomy" id="1290095"/>
    <lineage>
        <taxon>Bacteria</taxon>
        <taxon>Bacillati</taxon>
        <taxon>Actinomycetota</taxon>
        <taxon>Actinomycetes</taxon>
        <taxon>Pseudonocardiales</taxon>
        <taxon>Pseudonocardiaceae</taxon>
        <taxon>Actinomycetospora</taxon>
    </lineage>
</organism>
<gene>
    <name evidence="5" type="ORF">ACFPBZ_00155</name>
</gene>
<proteinExistence type="inferred from homology"/>
<accession>A0ABV9YFF1</accession>
<dbReference type="Gene3D" id="3.30.300.30">
    <property type="match status" value="1"/>
</dbReference>
<reference evidence="6" key="1">
    <citation type="journal article" date="2019" name="Int. J. Syst. Evol. Microbiol.">
        <title>The Global Catalogue of Microorganisms (GCM) 10K type strain sequencing project: providing services to taxonomists for standard genome sequencing and annotation.</title>
        <authorList>
            <consortium name="The Broad Institute Genomics Platform"/>
            <consortium name="The Broad Institute Genome Sequencing Center for Infectious Disease"/>
            <person name="Wu L."/>
            <person name="Ma J."/>
        </authorList>
    </citation>
    <scope>NUCLEOTIDE SEQUENCE [LARGE SCALE GENOMIC DNA]</scope>
    <source>
        <strain evidence="6">CGMCC 4.7093</strain>
    </source>
</reference>
<comment type="similarity">
    <text evidence="1">Belongs to the ATP-dependent AMP-binding enzyme family.</text>
</comment>
<dbReference type="InterPro" id="IPR025110">
    <property type="entry name" value="AMP-bd_C"/>
</dbReference>
<dbReference type="RefSeq" id="WP_378033966.1">
    <property type="nucleotide sequence ID" value="NZ_JBHSIV010000001.1"/>
</dbReference>
<dbReference type="PANTHER" id="PTHR24096:SF149">
    <property type="entry name" value="AMP-BINDING DOMAIN-CONTAINING PROTEIN-RELATED"/>
    <property type="match status" value="1"/>
</dbReference>
<sequence>MTVRSPYADIDIPDVGLPEFLFSDLGEHAESVAIIDGPSGRKVTFQELADAVDRFAAALGERGLGKGDVIAMFAPNNPYYPVVFHGALAAGVAVTTLNSMYTPDEVAFQLRDSGAKLLVTISPFLDRARAALRAEGLAVAEVVLMDDARDEASTPMPENALADLLTTSAERPSVSISGDDVAALPYSSGTTGRAKGVVLTHRNLVANLLQFGAIGDTNSDSKILAVLPFFHIYGMTCMMNNGIYKRATVVTMPKFDLAEFLRIISEHRVDRVFIAPPIAVALAKHPMVEQYDIDCVDVIFSGAAALDADLGHKVAKRLNCTVFQGYGMTELSPVSHAMPEDKPDMDLSSIGYALPNIECKLVDPETGEEGPRGELWVKGPNVMREYLNNQQATDDTLDADGYLHTGDVATVTDDGVFYIVDRVKELIKYKGYQVPPAELEALLLTNDSVADAAVIGIKDSEGEEIPKAFVVKQEGASLSEDDVMSFVAERIAPHKKVRAVEFIDQIPKSGSGKILRKDLRARENTSA</sequence>
<dbReference type="Gene3D" id="3.40.50.12780">
    <property type="entry name" value="N-terminal domain of ligase-like"/>
    <property type="match status" value="1"/>
</dbReference>
<dbReference type="Proteomes" id="UP001595947">
    <property type="component" value="Unassembled WGS sequence"/>
</dbReference>
<evidence type="ECO:0000313" key="6">
    <source>
        <dbReference type="Proteomes" id="UP001595947"/>
    </source>
</evidence>
<name>A0ABV9YFF1_9PSEU</name>
<evidence type="ECO:0000259" key="3">
    <source>
        <dbReference type="Pfam" id="PF00501"/>
    </source>
</evidence>
<evidence type="ECO:0000256" key="2">
    <source>
        <dbReference type="ARBA" id="ARBA00022598"/>
    </source>
</evidence>
<dbReference type="InterPro" id="IPR045851">
    <property type="entry name" value="AMP-bd_C_sf"/>
</dbReference>
<evidence type="ECO:0000256" key="1">
    <source>
        <dbReference type="ARBA" id="ARBA00006432"/>
    </source>
</evidence>
<dbReference type="PROSITE" id="PS00455">
    <property type="entry name" value="AMP_BINDING"/>
    <property type="match status" value="1"/>
</dbReference>
<dbReference type="PANTHER" id="PTHR24096">
    <property type="entry name" value="LONG-CHAIN-FATTY-ACID--COA LIGASE"/>
    <property type="match status" value="1"/>
</dbReference>
<feature type="domain" description="AMP-binding enzyme C-terminal" evidence="4">
    <location>
        <begin position="438"/>
        <end position="513"/>
    </location>
</feature>
<dbReference type="Pfam" id="PF13193">
    <property type="entry name" value="AMP-binding_C"/>
    <property type="match status" value="1"/>
</dbReference>
<dbReference type="Pfam" id="PF00501">
    <property type="entry name" value="AMP-binding"/>
    <property type="match status" value="1"/>
</dbReference>
<dbReference type="EMBL" id="JBHSIV010000001">
    <property type="protein sequence ID" value="MFC5060606.1"/>
    <property type="molecule type" value="Genomic_DNA"/>
</dbReference>
<dbReference type="InterPro" id="IPR000873">
    <property type="entry name" value="AMP-dep_synth/lig_dom"/>
</dbReference>
<feature type="domain" description="AMP-dependent synthetase/ligase" evidence="3">
    <location>
        <begin position="27"/>
        <end position="387"/>
    </location>
</feature>
<keyword evidence="6" id="KW-1185">Reference proteome</keyword>
<keyword evidence="2" id="KW-0436">Ligase</keyword>
<dbReference type="InterPro" id="IPR042099">
    <property type="entry name" value="ANL_N_sf"/>
</dbReference>
<comment type="caution">
    <text evidence="5">The sequence shown here is derived from an EMBL/GenBank/DDBJ whole genome shotgun (WGS) entry which is preliminary data.</text>
</comment>
<dbReference type="InterPro" id="IPR020845">
    <property type="entry name" value="AMP-binding_CS"/>
</dbReference>
<evidence type="ECO:0000313" key="5">
    <source>
        <dbReference type="EMBL" id="MFC5060606.1"/>
    </source>
</evidence>
<protein>
    <submittedName>
        <fullName evidence="5">AMP-binding protein</fullName>
    </submittedName>
</protein>
<dbReference type="SUPFAM" id="SSF56801">
    <property type="entry name" value="Acetyl-CoA synthetase-like"/>
    <property type="match status" value="1"/>
</dbReference>